<protein>
    <submittedName>
        <fullName evidence="5">AraC family transcriptional regulator</fullName>
    </submittedName>
</protein>
<comment type="caution">
    <text evidence="5">The sequence shown here is derived from an EMBL/GenBank/DDBJ whole genome shotgun (WGS) entry which is preliminary data.</text>
</comment>
<organism evidence="5 6">
    <name type="scientific">Cohnella soli</name>
    <dbReference type="NCBI Taxonomy" id="425005"/>
    <lineage>
        <taxon>Bacteria</taxon>
        <taxon>Bacillati</taxon>
        <taxon>Bacillota</taxon>
        <taxon>Bacilli</taxon>
        <taxon>Bacillales</taxon>
        <taxon>Paenibacillaceae</taxon>
        <taxon>Cohnella</taxon>
    </lineage>
</organism>
<dbReference type="PROSITE" id="PS01124">
    <property type="entry name" value="HTH_ARAC_FAMILY_2"/>
    <property type="match status" value="1"/>
</dbReference>
<dbReference type="EMBL" id="JBHSMI010000067">
    <property type="protein sequence ID" value="MFC5407034.1"/>
    <property type="molecule type" value="Genomic_DNA"/>
</dbReference>
<evidence type="ECO:0000256" key="1">
    <source>
        <dbReference type="ARBA" id="ARBA00023015"/>
    </source>
</evidence>
<dbReference type="RefSeq" id="WP_378139339.1">
    <property type="nucleotide sequence ID" value="NZ_JBHSMI010000067.1"/>
</dbReference>
<dbReference type="Gene3D" id="1.10.10.60">
    <property type="entry name" value="Homeodomain-like"/>
    <property type="match status" value="2"/>
</dbReference>
<keyword evidence="6" id="KW-1185">Reference proteome</keyword>
<dbReference type="SMART" id="SM00342">
    <property type="entry name" value="HTH_ARAC"/>
    <property type="match status" value="1"/>
</dbReference>
<dbReference type="Gene3D" id="2.60.120.10">
    <property type="entry name" value="Jelly Rolls"/>
    <property type="match status" value="1"/>
</dbReference>
<dbReference type="InterPro" id="IPR014710">
    <property type="entry name" value="RmlC-like_jellyroll"/>
</dbReference>
<dbReference type="SUPFAM" id="SSF46689">
    <property type="entry name" value="Homeodomain-like"/>
    <property type="match status" value="1"/>
</dbReference>
<reference evidence="6" key="1">
    <citation type="journal article" date="2019" name="Int. J. Syst. Evol. Microbiol.">
        <title>The Global Catalogue of Microorganisms (GCM) 10K type strain sequencing project: providing services to taxonomists for standard genome sequencing and annotation.</title>
        <authorList>
            <consortium name="The Broad Institute Genomics Platform"/>
            <consortium name="The Broad Institute Genome Sequencing Center for Infectious Disease"/>
            <person name="Wu L."/>
            <person name="Ma J."/>
        </authorList>
    </citation>
    <scope>NUCLEOTIDE SEQUENCE [LARGE SCALE GENOMIC DNA]</scope>
    <source>
        <strain evidence="6">CGMCC 1.18575</strain>
    </source>
</reference>
<dbReference type="PANTHER" id="PTHR43280:SF30">
    <property type="entry name" value="MMSAB OPERON REGULATORY PROTEIN"/>
    <property type="match status" value="1"/>
</dbReference>
<accession>A0ABW0I156</accession>
<evidence type="ECO:0000256" key="3">
    <source>
        <dbReference type="ARBA" id="ARBA00023163"/>
    </source>
</evidence>
<dbReference type="InterPro" id="IPR037923">
    <property type="entry name" value="HTH-like"/>
</dbReference>
<evidence type="ECO:0000256" key="2">
    <source>
        <dbReference type="ARBA" id="ARBA00023125"/>
    </source>
</evidence>
<dbReference type="Pfam" id="PF02311">
    <property type="entry name" value="AraC_binding"/>
    <property type="match status" value="1"/>
</dbReference>
<dbReference type="InterPro" id="IPR003313">
    <property type="entry name" value="AraC-bd"/>
</dbReference>
<dbReference type="CDD" id="cd06986">
    <property type="entry name" value="cupin_MmsR-like_N"/>
    <property type="match status" value="1"/>
</dbReference>
<sequence length="297" mass="34344">MEKLSWNELNPVVNFALLLKCEPSFQYGPRIIGNHQLIYISKGKGIGEIGSASYVAEAGDLFYYGPGVVHWFRADEREPFEIYGMHFDLNKGLEAANDPLVIREVGPEEIRRLLHTENGLMIGEQGLDFLRVEDKQQIKGTPIPELLMSIVQQYRSSSDKSAVANRGMLLQTFVLLQQYQGRDESAMSPQERIVRDIRRRLEQLAEQPYDRGWLSVWSGYNEDYVCRMFLKVCNMTPHRYHSLQKIQRAKELLTGTEWTASELAERLHVGSLHYFSKWFKAATGMSPIAYRRRQRLI</sequence>
<dbReference type="SUPFAM" id="SSF51215">
    <property type="entry name" value="Regulatory protein AraC"/>
    <property type="match status" value="1"/>
</dbReference>
<keyword evidence="2" id="KW-0238">DNA-binding</keyword>
<evidence type="ECO:0000313" key="6">
    <source>
        <dbReference type="Proteomes" id="UP001596113"/>
    </source>
</evidence>
<gene>
    <name evidence="5" type="ORF">ACFPOF_30270</name>
</gene>
<name>A0ABW0I156_9BACL</name>
<dbReference type="PANTHER" id="PTHR43280">
    <property type="entry name" value="ARAC-FAMILY TRANSCRIPTIONAL REGULATOR"/>
    <property type="match status" value="1"/>
</dbReference>
<keyword evidence="3" id="KW-0804">Transcription</keyword>
<dbReference type="InterPro" id="IPR009057">
    <property type="entry name" value="Homeodomain-like_sf"/>
</dbReference>
<dbReference type="Pfam" id="PF12833">
    <property type="entry name" value="HTH_18"/>
    <property type="match status" value="1"/>
</dbReference>
<keyword evidence="1" id="KW-0805">Transcription regulation</keyword>
<feature type="domain" description="HTH araC/xylS-type" evidence="4">
    <location>
        <begin position="191"/>
        <end position="293"/>
    </location>
</feature>
<dbReference type="InterPro" id="IPR018060">
    <property type="entry name" value="HTH_AraC"/>
</dbReference>
<dbReference type="Proteomes" id="UP001596113">
    <property type="component" value="Unassembled WGS sequence"/>
</dbReference>
<evidence type="ECO:0000313" key="5">
    <source>
        <dbReference type="EMBL" id="MFC5407034.1"/>
    </source>
</evidence>
<proteinExistence type="predicted"/>
<evidence type="ECO:0000259" key="4">
    <source>
        <dbReference type="PROSITE" id="PS01124"/>
    </source>
</evidence>